<evidence type="ECO:0000256" key="2">
    <source>
        <dbReference type="SAM" id="Phobius"/>
    </source>
</evidence>
<sequence length="399" mass="44311">MLNKQYTMWTCFGLSVSTHILLFVLVTVVGGTAFPQKCLENFDEVFRTSEPFICVNGILRNVKVNNLTCPTGGLFYIDDFVLYTPRVNDGICPNLDGFNYNQTVTAACLNKESKDLSKQIASALMSSQDNIVEAQSSLNQIVTGVHWLSVSFNCWRAAHVVNMCSFSSVEGIFKVFLTSFTSQVMSTETRPLSCTCSIQSSRKDITVKPIDVRLKTTDALQSYTGCNHIGNDIFEKSNFLWSIDGPKVFQTDYLNITLTTKEKWQTWNRLVIEISGDTLNLSCGPEYGSIQTTNTLLDSSQQSSAISDCMVAVVVVSIVAVSFIISTVVACYKYHSILKRGPAQYSNYDYLDILTNESSNYQTPEATSSAQSSRPGQSPHIQQQQAENDQPYYSSIETS</sequence>
<dbReference type="Proteomes" id="UP001233172">
    <property type="component" value="Unassembled WGS sequence"/>
</dbReference>
<evidence type="ECO:0000313" key="4">
    <source>
        <dbReference type="Proteomes" id="UP001233172"/>
    </source>
</evidence>
<evidence type="ECO:0000313" key="3">
    <source>
        <dbReference type="EMBL" id="KAK0042743.1"/>
    </source>
</evidence>
<accession>A0AAD8AW51</accession>
<keyword evidence="2" id="KW-0812">Transmembrane</keyword>
<reference evidence="3" key="2">
    <citation type="submission" date="2023-04" db="EMBL/GenBank/DDBJ databases">
        <authorList>
            <person name="Bu L."/>
            <person name="Lu L."/>
            <person name="Laidemitt M.R."/>
            <person name="Zhang S.M."/>
            <person name="Mutuku M."/>
            <person name="Mkoji G."/>
            <person name="Steinauer M."/>
            <person name="Loker E.S."/>
        </authorList>
    </citation>
    <scope>NUCLEOTIDE SEQUENCE</scope>
    <source>
        <strain evidence="3">KasaAsao</strain>
        <tissue evidence="3">Whole Snail</tissue>
    </source>
</reference>
<keyword evidence="4" id="KW-1185">Reference proteome</keyword>
<feature type="transmembrane region" description="Helical" evidence="2">
    <location>
        <begin position="12"/>
        <end position="34"/>
    </location>
</feature>
<feature type="transmembrane region" description="Helical" evidence="2">
    <location>
        <begin position="310"/>
        <end position="332"/>
    </location>
</feature>
<organism evidence="3 4">
    <name type="scientific">Biomphalaria pfeifferi</name>
    <name type="common">Bloodfluke planorb</name>
    <name type="synonym">Freshwater snail</name>
    <dbReference type="NCBI Taxonomy" id="112525"/>
    <lineage>
        <taxon>Eukaryota</taxon>
        <taxon>Metazoa</taxon>
        <taxon>Spiralia</taxon>
        <taxon>Lophotrochozoa</taxon>
        <taxon>Mollusca</taxon>
        <taxon>Gastropoda</taxon>
        <taxon>Heterobranchia</taxon>
        <taxon>Euthyneura</taxon>
        <taxon>Panpulmonata</taxon>
        <taxon>Hygrophila</taxon>
        <taxon>Lymnaeoidea</taxon>
        <taxon>Planorbidae</taxon>
        <taxon>Biomphalaria</taxon>
    </lineage>
</organism>
<keyword evidence="2" id="KW-0472">Membrane</keyword>
<protein>
    <submittedName>
        <fullName evidence="3">Uncharacterized protein</fullName>
    </submittedName>
</protein>
<keyword evidence="2" id="KW-1133">Transmembrane helix</keyword>
<reference evidence="3" key="1">
    <citation type="journal article" date="2023" name="PLoS Negl. Trop. Dis.">
        <title>A genome sequence for Biomphalaria pfeifferi, the major vector snail for the human-infecting parasite Schistosoma mansoni.</title>
        <authorList>
            <person name="Bu L."/>
            <person name="Lu L."/>
            <person name="Laidemitt M.R."/>
            <person name="Zhang S.M."/>
            <person name="Mutuku M."/>
            <person name="Mkoji G."/>
            <person name="Steinauer M."/>
            <person name="Loker E.S."/>
        </authorList>
    </citation>
    <scope>NUCLEOTIDE SEQUENCE</scope>
    <source>
        <strain evidence="3">KasaAsao</strain>
    </source>
</reference>
<proteinExistence type="predicted"/>
<comment type="caution">
    <text evidence="3">The sequence shown here is derived from an EMBL/GenBank/DDBJ whole genome shotgun (WGS) entry which is preliminary data.</text>
</comment>
<feature type="region of interest" description="Disordered" evidence="1">
    <location>
        <begin position="361"/>
        <end position="399"/>
    </location>
</feature>
<evidence type="ECO:0000256" key="1">
    <source>
        <dbReference type="SAM" id="MobiDB-lite"/>
    </source>
</evidence>
<gene>
    <name evidence="3" type="ORF">Bpfe_027806</name>
</gene>
<dbReference type="EMBL" id="JASAOG010000233">
    <property type="protein sequence ID" value="KAK0042743.1"/>
    <property type="molecule type" value="Genomic_DNA"/>
</dbReference>
<dbReference type="AlphaFoldDB" id="A0AAD8AW51"/>
<name>A0AAD8AW51_BIOPF</name>